<accession>A0A1B3Z8U0</accession>
<feature type="transmembrane region" description="Helical" evidence="2">
    <location>
        <begin position="49"/>
        <end position="70"/>
    </location>
</feature>
<keyword evidence="2" id="KW-0472">Membrane</keyword>
<feature type="compositionally biased region" description="Low complexity" evidence="1">
    <location>
        <begin position="139"/>
        <end position="155"/>
    </location>
</feature>
<dbReference type="Pfam" id="PF12244">
    <property type="entry name" value="DUF3606"/>
    <property type="match status" value="1"/>
</dbReference>
<evidence type="ECO:0000256" key="1">
    <source>
        <dbReference type="SAM" id="MobiDB-lite"/>
    </source>
</evidence>
<keyword evidence="2" id="KW-1133">Transmembrane helix</keyword>
<dbReference type="AlphaFoldDB" id="A0A1B3Z8U0"/>
<protein>
    <recommendedName>
        <fullName evidence="5">DUF3606 domain-containing protein</fullName>
    </recommendedName>
</protein>
<evidence type="ECO:0008006" key="5">
    <source>
        <dbReference type="Google" id="ProtNLM"/>
    </source>
</evidence>
<dbReference type="Proteomes" id="UP000094256">
    <property type="component" value="Chromosome"/>
</dbReference>
<dbReference type="InterPro" id="IPR022037">
    <property type="entry name" value="DUF3606"/>
</dbReference>
<feature type="compositionally biased region" description="Basic and acidic residues" evidence="1">
    <location>
        <begin position="90"/>
        <end position="105"/>
    </location>
</feature>
<dbReference type="RefSeq" id="WP_069204413.1">
    <property type="nucleotide sequence ID" value="NZ_CP014168.1"/>
</dbReference>
<gene>
    <name evidence="3" type="ORF">AWL63_07585</name>
</gene>
<dbReference type="KEGG" id="span:AWL63_07585"/>
<dbReference type="OrthoDB" id="8087200at2"/>
<keyword evidence="2" id="KW-0812">Transmembrane</keyword>
<feature type="region of interest" description="Disordered" evidence="1">
    <location>
        <begin position="73"/>
        <end position="107"/>
    </location>
</feature>
<feature type="region of interest" description="Disordered" evidence="1">
    <location>
        <begin position="1"/>
        <end position="45"/>
    </location>
</feature>
<sequence>MTHQPPIPEAATSPYPLRPAPIAVSEAKPRQSAARKTENAGLGGLSNTVIGIGAAIGISAVAAIGGVVLARRRRTGAKASSKASPKSRRGKADDTRKRGAADRRRVAAGQPYEVAYFARKHKISTAEARDIIQEAGPDRNAANALASKRAAASVH</sequence>
<reference evidence="3 4" key="1">
    <citation type="submission" date="2016-01" db="EMBL/GenBank/DDBJ databases">
        <title>Complete genome and mega plasmid sequence of Sphingomonas panacis DCY99 elicits systemic resistance in rice to Xanthomonas oryzae.</title>
        <authorList>
            <person name="Kim Y.J."/>
            <person name="Yang D.C."/>
            <person name="Sing P."/>
        </authorList>
    </citation>
    <scope>NUCLEOTIDE SEQUENCE [LARGE SCALE GENOMIC DNA]</scope>
    <source>
        <strain evidence="3 4">DCY99</strain>
    </source>
</reference>
<dbReference type="EMBL" id="CP014168">
    <property type="protein sequence ID" value="AOH83846.1"/>
    <property type="molecule type" value="Genomic_DNA"/>
</dbReference>
<evidence type="ECO:0000256" key="2">
    <source>
        <dbReference type="SAM" id="Phobius"/>
    </source>
</evidence>
<name>A0A1B3Z8U0_9SPHN</name>
<keyword evidence="4" id="KW-1185">Reference proteome</keyword>
<feature type="region of interest" description="Disordered" evidence="1">
    <location>
        <begin position="134"/>
        <end position="155"/>
    </location>
</feature>
<evidence type="ECO:0000313" key="4">
    <source>
        <dbReference type="Proteomes" id="UP000094256"/>
    </source>
</evidence>
<proteinExistence type="predicted"/>
<evidence type="ECO:0000313" key="3">
    <source>
        <dbReference type="EMBL" id="AOH83846.1"/>
    </source>
</evidence>
<organism evidence="3 4">
    <name type="scientific">Sphingomonas panacis</name>
    <dbReference type="NCBI Taxonomy" id="1560345"/>
    <lineage>
        <taxon>Bacteria</taxon>
        <taxon>Pseudomonadati</taxon>
        <taxon>Pseudomonadota</taxon>
        <taxon>Alphaproteobacteria</taxon>
        <taxon>Sphingomonadales</taxon>
        <taxon>Sphingomonadaceae</taxon>
        <taxon>Sphingomonas</taxon>
    </lineage>
</organism>